<dbReference type="EMBL" id="BARV01044061">
    <property type="protein sequence ID" value="GAI68754.1"/>
    <property type="molecule type" value="Genomic_DNA"/>
</dbReference>
<comment type="caution">
    <text evidence="1">The sequence shown here is derived from an EMBL/GenBank/DDBJ whole genome shotgun (WGS) entry which is preliminary data.</text>
</comment>
<reference evidence="1" key="1">
    <citation type="journal article" date="2014" name="Front. Microbiol.">
        <title>High frequency of phylogenetically diverse reductive dehalogenase-homologous genes in deep subseafloor sedimentary metagenomes.</title>
        <authorList>
            <person name="Kawai M."/>
            <person name="Futagami T."/>
            <person name="Toyoda A."/>
            <person name="Takaki Y."/>
            <person name="Nishi S."/>
            <person name="Hori S."/>
            <person name="Arai W."/>
            <person name="Tsubouchi T."/>
            <person name="Morono Y."/>
            <person name="Uchiyama I."/>
            <person name="Ito T."/>
            <person name="Fujiyama A."/>
            <person name="Inagaki F."/>
            <person name="Takami H."/>
        </authorList>
    </citation>
    <scope>NUCLEOTIDE SEQUENCE</scope>
    <source>
        <strain evidence="1">Expedition CK06-06</strain>
    </source>
</reference>
<dbReference type="AlphaFoldDB" id="X1SLS4"/>
<feature type="non-terminal residue" evidence="1">
    <location>
        <position position="1"/>
    </location>
</feature>
<protein>
    <submittedName>
        <fullName evidence="1">Uncharacterized protein</fullName>
    </submittedName>
</protein>
<gene>
    <name evidence="1" type="ORF">S06H3_65435</name>
</gene>
<organism evidence="1">
    <name type="scientific">marine sediment metagenome</name>
    <dbReference type="NCBI Taxonomy" id="412755"/>
    <lineage>
        <taxon>unclassified sequences</taxon>
        <taxon>metagenomes</taxon>
        <taxon>ecological metagenomes</taxon>
    </lineage>
</organism>
<sequence>WNFLFAFSQPAAIPAGAHLTIYQVRGGPMTIPLAEAA</sequence>
<name>X1SLS4_9ZZZZ</name>
<proteinExistence type="predicted"/>
<accession>X1SLS4</accession>
<evidence type="ECO:0000313" key="1">
    <source>
        <dbReference type="EMBL" id="GAI68754.1"/>
    </source>
</evidence>